<evidence type="ECO:0000313" key="4">
    <source>
        <dbReference type="Proteomes" id="UP000034927"/>
    </source>
</evidence>
<dbReference type="InterPro" id="IPR043712">
    <property type="entry name" value="DUF5652"/>
</dbReference>
<keyword evidence="1" id="KW-0472">Membrane</keyword>
<evidence type="ECO:0000256" key="1">
    <source>
        <dbReference type="SAM" id="Phobius"/>
    </source>
</evidence>
<proteinExistence type="predicted"/>
<dbReference type="EMBL" id="LBPO01000002">
    <property type="protein sequence ID" value="KKP59462.1"/>
    <property type="molecule type" value="Genomic_DNA"/>
</dbReference>
<comment type="caution">
    <text evidence="3">The sequence shown here is derived from an EMBL/GenBank/DDBJ whole genome shotgun (WGS) entry which is preliminary data.</text>
</comment>
<protein>
    <submittedName>
        <fullName evidence="3">Membrane protein</fullName>
    </submittedName>
</protein>
<dbReference type="Pfam" id="PF18893">
    <property type="entry name" value="DUF5652"/>
    <property type="match status" value="1"/>
</dbReference>
<keyword evidence="1" id="KW-0812">Transmembrane</keyword>
<dbReference type="AlphaFoldDB" id="A0A0G0DWF9"/>
<evidence type="ECO:0000313" key="3">
    <source>
        <dbReference type="EMBL" id="KKP59462.1"/>
    </source>
</evidence>
<feature type="transmembrane region" description="Helical" evidence="1">
    <location>
        <begin position="6"/>
        <end position="25"/>
    </location>
</feature>
<dbReference type="Proteomes" id="UP000034927">
    <property type="component" value="Unassembled WGS sequence"/>
</dbReference>
<accession>A0A0G0DWF9</accession>
<keyword evidence="1" id="KW-1133">Transmembrane helix</keyword>
<name>A0A0G0DWF9_9BACT</name>
<reference evidence="3 4" key="1">
    <citation type="journal article" date="2015" name="Nature">
        <title>rRNA introns, odd ribosomes, and small enigmatic genomes across a large radiation of phyla.</title>
        <authorList>
            <person name="Brown C.T."/>
            <person name="Hug L.A."/>
            <person name="Thomas B.C."/>
            <person name="Sharon I."/>
            <person name="Castelle C.J."/>
            <person name="Singh A."/>
            <person name="Wilkins M.J."/>
            <person name="Williams K.H."/>
            <person name="Banfield J.F."/>
        </authorList>
    </citation>
    <scope>NUCLEOTIDE SEQUENCE [LARGE SCALE GENOMIC DNA]</scope>
</reference>
<feature type="transmembrane region" description="Helical" evidence="1">
    <location>
        <begin position="37"/>
        <end position="58"/>
    </location>
</feature>
<sequence>MLYYGMGFGFGMIVFAVWSIFWKGWAMWIAARQGQKVWFGALLVVNTLGILEILYIFIFSKSQTKDAVAPIVQAEVSKKETEKVE</sequence>
<feature type="domain" description="DUF5652" evidence="2">
    <location>
        <begin position="12"/>
        <end position="64"/>
    </location>
</feature>
<gene>
    <name evidence="3" type="ORF">UR53_C0002G0076</name>
</gene>
<evidence type="ECO:0000259" key="2">
    <source>
        <dbReference type="Pfam" id="PF18893"/>
    </source>
</evidence>
<organism evidence="3 4">
    <name type="scientific">Candidatus Magasanikbacteria bacterium GW2011_GWC2_34_16</name>
    <dbReference type="NCBI Taxonomy" id="1619045"/>
    <lineage>
        <taxon>Bacteria</taxon>
        <taxon>Candidatus Magasanikiibacteriota</taxon>
    </lineage>
</organism>